<evidence type="ECO:0000256" key="1">
    <source>
        <dbReference type="SAM" id="Phobius"/>
    </source>
</evidence>
<keyword evidence="1" id="KW-0472">Membrane</keyword>
<organism evidence="3 4">
    <name type="scientific">Cellulomonas persica</name>
    <dbReference type="NCBI Taxonomy" id="76861"/>
    <lineage>
        <taxon>Bacteria</taxon>
        <taxon>Bacillati</taxon>
        <taxon>Actinomycetota</taxon>
        <taxon>Actinomycetes</taxon>
        <taxon>Micrococcales</taxon>
        <taxon>Cellulomonadaceae</taxon>
        <taxon>Cellulomonas</taxon>
    </lineage>
</organism>
<sequence length="303" mass="30013">MAAIVAVVASVAAVLVVALAQATSSGDTPVERAQAYELVAVVVGAAALVALAAAGGARGAGLGLLVAPVAALLAAGALVLVVPDLLRGGTTARFLRDVGPLALVLGLAGAGLGAAPFPRGSRRRIALVAALCTAVLGAGGALLVVDARTRLFGAGLGLGGSDGTAASTPDESAELAYLQAAVPTIATAFAQVDQVALAIDQDTTLPPGERADRVRTDVLPAVRAVQDAVEATATGTARLDEMQAHARTAVEQLDLGLRQFADALDAGDTAALQGATGVIARGYAERDEWVRLVGVLQADLGLT</sequence>
<feature type="transmembrane region" description="Helical" evidence="1">
    <location>
        <begin position="98"/>
        <end position="118"/>
    </location>
</feature>
<keyword evidence="4" id="KW-1185">Reference proteome</keyword>
<evidence type="ECO:0000313" key="3">
    <source>
        <dbReference type="EMBL" id="GEK18081.1"/>
    </source>
</evidence>
<accession>A0A510UX41</accession>
<feature type="transmembrane region" description="Helical" evidence="1">
    <location>
        <begin position="125"/>
        <end position="145"/>
    </location>
</feature>
<feature type="transmembrane region" description="Helical" evidence="1">
    <location>
        <begin position="64"/>
        <end position="86"/>
    </location>
</feature>
<name>A0A510UX41_9CELL</name>
<gene>
    <name evidence="3" type="ORF">CPE01_18140</name>
</gene>
<evidence type="ECO:0000313" key="4">
    <source>
        <dbReference type="Proteomes" id="UP000321386"/>
    </source>
</evidence>
<dbReference type="AlphaFoldDB" id="A0A510UX41"/>
<proteinExistence type="predicted"/>
<comment type="caution">
    <text evidence="3">The sequence shown here is derived from an EMBL/GenBank/DDBJ whole genome shotgun (WGS) entry which is preliminary data.</text>
</comment>
<dbReference type="EMBL" id="BJUA01000007">
    <property type="protein sequence ID" value="GEK18081.1"/>
    <property type="molecule type" value="Genomic_DNA"/>
</dbReference>
<evidence type="ECO:0008006" key="5">
    <source>
        <dbReference type="Google" id="ProtNLM"/>
    </source>
</evidence>
<protein>
    <recommendedName>
        <fullName evidence="5">DUF4129 domain-containing protein</fullName>
    </recommendedName>
</protein>
<evidence type="ECO:0000256" key="2">
    <source>
        <dbReference type="SAM" id="SignalP"/>
    </source>
</evidence>
<reference evidence="3 4" key="1">
    <citation type="submission" date="2019-07" db="EMBL/GenBank/DDBJ databases">
        <title>Whole genome shotgun sequence of Cellulomonas persica NBRC 101101.</title>
        <authorList>
            <person name="Hosoyama A."/>
            <person name="Uohara A."/>
            <person name="Ohji S."/>
            <person name="Ichikawa N."/>
        </authorList>
    </citation>
    <scope>NUCLEOTIDE SEQUENCE [LARGE SCALE GENOMIC DNA]</scope>
    <source>
        <strain evidence="3 4">NBRC 101101</strain>
    </source>
</reference>
<keyword evidence="1" id="KW-0812">Transmembrane</keyword>
<feature type="transmembrane region" description="Helical" evidence="1">
    <location>
        <begin position="38"/>
        <end position="57"/>
    </location>
</feature>
<feature type="signal peptide" evidence="2">
    <location>
        <begin position="1"/>
        <end position="20"/>
    </location>
</feature>
<dbReference type="Proteomes" id="UP000321386">
    <property type="component" value="Unassembled WGS sequence"/>
</dbReference>
<feature type="chain" id="PRO_5038926247" description="DUF4129 domain-containing protein" evidence="2">
    <location>
        <begin position="21"/>
        <end position="303"/>
    </location>
</feature>
<keyword evidence="1" id="KW-1133">Transmembrane helix</keyword>
<dbReference type="RefSeq" id="WP_246783832.1">
    <property type="nucleotide sequence ID" value="NZ_BJUA01000007.1"/>
</dbReference>
<keyword evidence="2" id="KW-0732">Signal</keyword>